<protein>
    <submittedName>
        <fullName evidence="1">Uncharacterized protein</fullName>
    </submittedName>
</protein>
<reference evidence="1 2" key="1">
    <citation type="journal article" date="2019" name="Int. J. Syst. Evol. Microbiol.">
        <title>Streptomyces cyaneochromogenes sp. nov., a blue pigment-producing actinomycete from manganese-contaminated soil.</title>
        <authorList>
            <person name="Tang X."/>
            <person name="Zhao J."/>
            <person name="Li K."/>
            <person name="Chen Z."/>
            <person name="Sun Y."/>
            <person name="Gao J."/>
        </authorList>
    </citation>
    <scope>NUCLEOTIDE SEQUENCE [LARGE SCALE GENOMIC DNA]</scope>
    <source>
        <strain evidence="1 2">MK-45</strain>
    </source>
</reference>
<evidence type="ECO:0000313" key="2">
    <source>
        <dbReference type="Proteomes" id="UP000280298"/>
    </source>
</evidence>
<evidence type="ECO:0000313" key="1">
    <source>
        <dbReference type="EMBL" id="AZQ34807.1"/>
    </source>
</evidence>
<sequence>MTRDRGRSPLALLAVILVGVSFVFWATRPVPHGDCVVAQSRISVIGGGPATEDELEEIIRRAYEEAVADGRCEPPWPRWRGWVD</sequence>
<gene>
    <name evidence="1" type="ORF">EJ357_16030</name>
</gene>
<keyword evidence="2" id="KW-1185">Reference proteome</keyword>
<dbReference type="RefSeq" id="WP_126392272.1">
    <property type="nucleotide sequence ID" value="NZ_CP034539.1"/>
</dbReference>
<proteinExistence type="predicted"/>
<dbReference type="Proteomes" id="UP000280298">
    <property type="component" value="Chromosome"/>
</dbReference>
<organism evidence="1 2">
    <name type="scientific">Streptomyces cyaneochromogenes</name>
    <dbReference type="NCBI Taxonomy" id="2496836"/>
    <lineage>
        <taxon>Bacteria</taxon>
        <taxon>Bacillati</taxon>
        <taxon>Actinomycetota</taxon>
        <taxon>Actinomycetes</taxon>
        <taxon>Kitasatosporales</taxon>
        <taxon>Streptomycetaceae</taxon>
        <taxon>Streptomyces</taxon>
    </lineage>
</organism>
<accession>A0A3Q9ES34</accession>
<dbReference type="AlphaFoldDB" id="A0A3Q9ES34"/>
<dbReference type="EMBL" id="CP034539">
    <property type="protein sequence ID" value="AZQ34807.1"/>
    <property type="molecule type" value="Genomic_DNA"/>
</dbReference>
<dbReference type="KEGG" id="scya:EJ357_16030"/>
<dbReference type="OrthoDB" id="4259275at2"/>
<name>A0A3Q9ES34_9ACTN</name>